<gene>
    <name evidence="2" type="ORF">RIF29_23763</name>
</gene>
<dbReference type="Proteomes" id="UP001372338">
    <property type="component" value="Unassembled WGS sequence"/>
</dbReference>
<reference evidence="2 3" key="1">
    <citation type="submission" date="2024-01" db="EMBL/GenBank/DDBJ databases">
        <title>The genomes of 5 underutilized Papilionoideae crops provide insights into root nodulation and disease resistanc.</title>
        <authorList>
            <person name="Yuan L."/>
        </authorList>
    </citation>
    <scope>NUCLEOTIDE SEQUENCE [LARGE SCALE GENOMIC DNA]</scope>
    <source>
        <strain evidence="2">ZHUSHIDOU_FW_LH</strain>
        <tissue evidence="2">Leaf</tissue>
    </source>
</reference>
<name>A0AAN9F848_CROPI</name>
<feature type="domain" description="Reverse transcriptase zinc-binding" evidence="1">
    <location>
        <begin position="164"/>
        <end position="249"/>
    </location>
</feature>
<dbReference type="InterPro" id="IPR026960">
    <property type="entry name" value="RVT-Znf"/>
</dbReference>
<sequence>MWLVLGRSVGRRKFDGRLVVIVVVVARIMRDPVVGVLRDKYAPDGFSLTTNAHRVIGSPIWRAILKATHRLAPSFHLKLGSGEVSFFFDRWLESGLLCDKVLWVATQDVYLRVRDVWYDGDWHFDSVHTLLPSLVRDDIRSSTIMLNDSVPDCYAWKGSINGIYSVKEGYAWLLDMTDSMNNHWGWIWKLKAPQKICFFIWLVCHQAIPTNSFLLRRCCVASDTCGRCRMHTETVFHCLRDCPKATSVWSLFGINGNQSFWHEDDVVKWIRKGIVDFNLYFLTTLWWIWRARCEESCANQLLSTHEVIHQSKLLNEDVTQCFGQDDKERGMSL</sequence>
<comment type="caution">
    <text evidence="2">The sequence shown here is derived from an EMBL/GenBank/DDBJ whole genome shotgun (WGS) entry which is preliminary data.</text>
</comment>
<keyword evidence="3" id="KW-1185">Reference proteome</keyword>
<protein>
    <recommendedName>
        <fullName evidence="1">Reverse transcriptase zinc-binding domain-containing protein</fullName>
    </recommendedName>
</protein>
<proteinExistence type="predicted"/>
<organism evidence="2 3">
    <name type="scientific">Crotalaria pallida</name>
    <name type="common">Smooth rattlebox</name>
    <name type="synonym">Crotalaria striata</name>
    <dbReference type="NCBI Taxonomy" id="3830"/>
    <lineage>
        <taxon>Eukaryota</taxon>
        <taxon>Viridiplantae</taxon>
        <taxon>Streptophyta</taxon>
        <taxon>Embryophyta</taxon>
        <taxon>Tracheophyta</taxon>
        <taxon>Spermatophyta</taxon>
        <taxon>Magnoliopsida</taxon>
        <taxon>eudicotyledons</taxon>
        <taxon>Gunneridae</taxon>
        <taxon>Pentapetalae</taxon>
        <taxon>rosids</taxon>
        <taxon>fabids</taxon>
        <taxon>Fabales</taxon>
        <taxon>Fabaceae</taxon>
        <taxon>Papilionoideae</taxon>
        <taxon>50 kb inversion clade</taxon>
        <taxon>genistoids sensu lato</taxon>
        <taxon>core genistoids</taxon>
        <taxon>Crotalarieae</taxon>
        <taxon>Crotalaria</taxon>
    </lineage>
</organism>
<dbReference type="Pfam" id="PF13966">
    <property type="entry name" value="zf-RVT"/>
    <property type="match status" value="1"/>
</dbReference>
<evidence type="ECO:0000313" key="3">
    <source>
        <dbReference type="Proteomes" id="UP001372338"/>
    </source>
</evidence>
<accession>A0AAN9F848</accession>
<evidence type="ECO:0000313" key="2">
    <source>
        <dbReference type="EMBL" id="KAK7270544.1"/>
    </source>
</evidence>
<dbReference type="AlphaFoldDB" id="A0AAN9F848"/>
<dbReference type="EMBL" id="JAYWIO010000004">
    <property type="protein sequence ID" value="KAK7270544.1"/>
    <property type="molecule type" value="Genomic_DNA"/>
</dbReference>
<evidence type="ECO:0000259" key="1">
    <source>
        <dbReference type="Pfam" id="PF13966"/>
    </source>
</evidence>